<evidence type="ECO:0000259" key="1">
    <source>
        <dbReference type="Pfam" id="PF16087"/>
    </source>
</evidence>
<keyword evidence="3" id="KW-1185">Reference proteome</keyword>
<feature type="non-terminal residue" evidence="2">
    <location>
        <position position="144"/>
    </location>
</feature>
<dbReference type="EMBL" id="KK113405">
    <property type="protein sequence ID" value="KFM60144.1"/>
    <property type="molecule type" value="Genomic_DNA"/>
</dbReference>
<dbReference type="OMA" id="HKSILEW"/>
<protein>
    <recommendedName>
        <fullName evidence="1">DUF4817 domain-containing protein</fullName>
    </recommendedName>
</protein>
<evidence type="ECO:0000313" key="3">
    <source>
        <dbReference type="Proteomes" id="UP000054359"/>
    </source>
</evidence>
<organism evidence="2 3">
    <name type="scientific">Stegodyphus mimosarum</name>
    <name type="common">African social velvet spider</name>
    <dbReference type="NCBI Taxonomy" id="407821"/>
    <lineage>
        <taxon>Eukaryota</taxon>
        <taxon>Metazoa</taxon>
        <taxon>Ecdysozoa</taxon>
        <taxon>Arthropoda</taxon>
        <taxon>Chelicerata</taxon>
        <taxon>Arachnida</taxon>
        <taxon>Araneae</taxon>
        <taxon>Araneomorphae</taxon>
        <taxon>Entelegynae</taxon>
        <taxon>Eresoidea</taxon>
        <taxon>Eresidae</taxon>
        <taxon>Stegodyphus</taxon>
    </lineage>
</organism>
<dbReference type="Proteomes" id="UP000054359">
    <property type="component" value="Unassembled WGS sequence"/>
</dbReference>
<feature type="domain" description="DUF4817" evidence="1">
    <location>
        <begin position="6"/>
        <end position="55"/>
    </location>
</feature>
<dbReference type="PANTHER" id="PTHR47326:SF1">
    <property type="entry name" value="HTH PSQ-TYPE DOMAIN-CONTAINING PROTEIN"/>
    <property type="match status" value="1"/>
</dbReference>
<dbReference type="InterPro" id="IPR032135">
    <property type="entry name" value="DUF4817"/>
</dbReference>
<name>A0A087T4V5_STEMI</name>
<accession>A0A087T4V5</accession>
<dbReference type="PANTHER" id="PTHR47326">
    <property type="entry name" value="TRANSPOSABLE ELEMENT TC3 TRANSPOSASE-LIKE PROTEIN"/>
    <property type="match status" value="1"/>
</dbReference>
<proteinExistence type="predicted"/>
<sequence length="144" mass="16529">MMATPQQKAQCVIWLIETKSVVTVQRNFRRNYGVNPPSDKPIREWFSAFKETGSVLKQKSPGGPSVSQEKVDRIRASCLQSPKKSFTRRSLELGLPRSTVGKVLHKRLRLTAYKIHLLHHIKPADRVKRYDFAVSMLDKIDDNN</sequence>
<dbReference type="OrthoDB" id="6782743at2759"/>
<evidence type="ECO:0000313" key="2">
    <source>
        <dbReference type="EMBL" id="KFM60144.1"/>
    </source>
</evidence>
<gene>
    <name evidence="2" type="ORF">X975_22189</name>
</gene>
<dbReference type="AlphaFoldDB" id="A0A087T4V5"/>
<dbReference type="Pfam" id="PF16087">
    <property type="entry name" value="DUF4817"/>
    <property type="match status" value="1"/>
</dbReference>
<reference evidence="2 3" key="1">
    <citation type="submission" date="2013-11" db="EMBL/GenBank/DDBJ databases">
        <title>Genome sequencing of Stegodyphus mimosarum.</title>
        <authorList>
            <person name="Bechsgaard J."/>
        </authorList>
    </citation>
    <scope>NUCLEOTIDE SEQUENCE [LARGE SCALE GENOMIC DNA]</scope>
</reference>